<dbReference type="SUPFAM" id="SSF48208">
    <property type="entry name" value="Six-hairpin glycosidases"/>
    <property type="match status" value="1"/>
</dbReference>
<organism evidence="7 8">
    <name type="scientific">Heterodera trifolii</name>
    <dbReference type="NCBI Taxonomy" id="157864"/>
    <lineage>
        <taxon>Eukaryota</taxon>
        <taxon>Metazoa</taxon>
        <taxon>Ecdysozoa</taxon>
        <taxon>Nematoda</taxon>
        <taxon>Chromadorea</taxon>
        <taxon>Rhabditida</taxon>
        <taxon>Tylenchina</taxon>
        <taxon>Tylenchomorpha</taxon>
        <taxon>Tylenchoidea</taxon>
        <taxon>Heteroderidae</taxon>
        <taxon>Heteroderinae</taxon>
        <taxon>Heterodera</taxon>
    </lineage>
</organism>
<evidence type="ECO:0000313" key="8">
    <source>
        <dbReference type="Proteomes" id="UP001620626"/>
    </source>
</evidence>
<sequence length="326" mass="38430">MAQNFDRKHGSKVINFSPNDHVLLINYRNNKTEWLQGKVVEWLHNSPTYRVYVPVLRRVVHRHANQLRRRHLLEDEAEKEATQVLVYNYFGATGDIEFLKEIMPTLEKELNFWQTKRTVKFNVKGKKMMFYQYRADTKLPRHEAFCHDVKLVKNIVGPMEKAKIWNEIASASESGWDFSCNKAKSREYHTKYQLFLEDFKHLFYKKEHGIWYDFNLESGTSNEAYYGNAAMPLFTRCYDVSDLGTAERMFARLEWLDTATNNKLISHRLVCRQEWYSGAVFVRTREPSGPRGAWFVCKRVGHLAKNCLYADGQSEHGQPRGKGQWK</sequence>
<accession>A0ABD2I179</accession>
<dbReference type="InterPro" id="IPR008928">
    <property type="entry name" value="6-hairpin_glycosidase_sf"/>
</dbReference>
<dbReference type="InterPro" id="IPR001661">
    <property type="entry name" value="Glyco_hydro_37"/>
</dbReference>
<evidence type="ECO:0000313" key="7">
    <source>
        <dbReference type="EMBL" id="KAL3069878.1"/>
    </source>
</evidence>
<name>A0ABD2I179_9BILA</name>
<proteinExistence type="inferred from homology"/>
<evidence type="ECO:0000256" key="2">
    <source>
        <dbReference type="ARBA" id="ARBA00005615"/>
    </source>
</evidence>
<gene>
    <name evidence="7" type="ORF">niasHT_033940</name>
</gene>
<keyword evidence="8" id="KW-1185">Reference proteome</keyword>
<evidence type="ECO:0000256" key="5">
    <source>
        <dbReference type="ARBA" id="ARBA00030473"/>
    </source>
</evidence>
<dbReference type="EMBL" id="JBICBT010001389">
    <property type="protein sequence ID" value="KAL3069878.1"/>
    <property type="molecule type" value="Genomic_DNA"/>
</dbReference>
<evidence type="ECO:0000256" key="4">
    <source>
        <dbReference type="ARBA" id="ARBA00019905"/>
    </source>
</evidence>
<dbReference type="Gene3D" id="1.50.10.10">
    <property type="match status" value="2"/>
</dbReference>
<dbReference type="AlphaFoldDB" id="A0ABD2I179"/>
<comment type="caution">
    <text evidence="7">The sequence shown here is derived from an EMBL/GenBank/DDBJ whole genome shotgun (WGS) entry which is preliminary data.</text>
</comment>
<dbReference type="Proteomes" id="UP001620626">
    <property type="component" value="Unassembled WGS sequence"/>
</dbReference>
<evidence type="ECO:0000256" key="1">
    <source>
        <dbReference type="ARBA" id="ARBA00001576"/>
    </source>
</evidence>
<comment type="similarity">
    <text evidence="2">Belongs to the glycosyl hydrolase 37 family.</text>
</comment>
<dbReference type="EC" id="3.2.1.28" evidence="3"/>
<comment type="catalytic activity">
    <reaction evidence="1">
        <text>alpha,alpha-trehalose + H2O = alpha-D-glucose + beta-D-glucose</text>
        <dbReference type="Rhea" id="RHEA:32675"/>
        <dbReference type="ChEBI" id="CHEBI:15377"/>
        <dbReference type="ChEBI" id="CHEBI:15903"/>
        <dbReference type="ChEBI" id="CHEBI:16551"/>
        <dbReference type="ChEBI" id="CHEBI:17925"/>
        <dbReference type="EC" id="3.2.1.28"/>
    </reaction>
</comment>
<dbReference type="PANTHER" id="PTHR23403">
    <property type="entry name" value="TREHALASE"/>
    <property type="match status" value="1"/>
</dbReference>
<dbReference type="Pfam" id="PF01204">
    <property type="entry name" value="Trehalase"/>
    <property type="match status" value="1"/>
</dbReference>
<evidence type="ECO:0000256" key="6">
    <source>
        <dbReference type="ARBA" id="ARBA00031637"/>
    </source>
</evidence>
<dbReference type="GO" id="GO:0004555">
    <property type="term" value="F:alpha,alpha-trehalase activity"/>
    <property type="evidence" value="ECO:0007669"/>
    <property type="project" value="UniProtKB-EC"/>
</dbReference>
<evidence type="ECO:0000256" key="3">
    <source>
        <dbReference type="ARBA" id="ARBA00012757"/>
    </source>
</evidence>
<reference evidence="7 8" key="1">
    <citation type="submission" date="2024-10" db="EMBL/GenBank/DDBJ databases">
        <authorList>
            <person name="Kim D."/>
        </authorList>
    </citation>
    <scope>NUCLEOTIDE SEQUENCE [LARGE SCALE GENOMIC DNA]</scope>
    <source>
        <strain evidence="7">BH-2024</strain>
    </source>
</reference>
<protein>
    <recommendedName>
        <fullName evidence="4">Trehalase</fullName>
        <ecNumber evidence="3">3.2.1.28</ecNumber>
    </recommendedName>
    <alternativeName>
        <fullName evidence="5">Alpha,alpha-trehalase</fullName>
    </alternativeName>
    <alternativeName>
        <fullName evidence="6">Alpha,alpha-trehalose glucohydrolase</fullName>
    </alternativeName>
</protein>
<dbReference type="PANTHER" id="PTHR23403:SF1">
    <property type="entry name" value="TREHALASE"/>
    <property type="match status" value="1"/>
</dbReference>
<dbReference type="InterPro" id="IPR012341">
    <property type="entry name" value="6hp_glycosidase-like_sf"/>
</dbReference>